<evidence type="ECO:0000256" key="15">
    <source>
        <dbReference type="SAM" id="Phobius"/>
    </source>
</evidence>
<dbReference type="AlphaFoldDB" id="A0AAN9Z7N2"/>
<feature type="transmembrane region" description="Helical" evidence="15">
    <location>
        <begin position="296"/>
        <end position="316"/>
    </location>
</feature>
<reference evidence="16 17" key="1">
    <citation type="submission" date="2024-03" db="EMBL/GenBank/DDBJ databases">
        <title>The genome assembly and annotation of the cricket Gryllus longicercus Weissman &amp; Gray.</title>
        <authorList>
            <person name="Szrajer S."/>
            <person name="Gray D."/>
            <person name="Ylla G."/>
        </authorList>
    </citation>
    <scope>NUCLEOTIDE SEQUENCE [LARGE SCALE GENOMIC DNA]</scope>
    <source>
        <strain evidence="16">DAG 2021-001</strain>
        <tissue evidence="16">Whole body minus gut</tissue>
    </source>
</reference>
<evidence type="ECO:0000256" key="5">
    <source>
        <dbReference type="ARBA" id="ARBA00022741"/>
    </source>
</evidence>
<keyword evidence="6" id="KW-0256">Endoplasmic reticulum</keyword>
<dbReference type="InterPro" id="IPR020904">
    <property type="entry name" value="Sc_DH/Rdtase_CS"/>
</dbReference>
<comment type="function">
    <text evidence="12">Catalyzes the reduction of 3'-oxosphinganine (3-ketodihydrosphingosine/KDS) to sphinganine (dihydrosphingosine/DHS), the second step of de novo sphingolipid biosynthesis.</text>
</comment>
<dbReference type="SUPFAM" id="SSF51735">
    <property type="entry name" value="NAD(P)-binding Rossmann-fold domains"/>
    <property type="match status" value="1"/>
</dbReference>
<dbReference type="PRINTS" id="PR00081">
    <property type="entry name" value="GDHRDH"/>
</dbReference>
<comment type="subcellular location">
    <subcellularLocation>
        <location evidence="1">Endoplasmic reticulum</location>
    </subcellularLocation>
</comment>
<evidence type="ECO:0000256" key="14">
    <source>
        <dbReference type="RuleBase" id="RU000363"/>
    </source>
</evidence>
<name>A0AAN9Z7N2_9ORTH</name>
<keyword evidence="15" id="KW-1133">Transmembrane helix</keyword>
<evidence type="ECO:0000256" key="6">
    <source>
        <dbReference type="ARBA" id="ARBA00022824"/>
    </source>
</evidence>
<dbReference type="EC" id="1.1.1.102" evidence="11"/>
<evidence type="ECO:0000256" key="9">
    <source>
        <dbReference type="ARBA" id="ARBA00023002"/>
    </source>
</evidence>
<organism evidence="16 17">
    <name type="scientific">Gryllus longicercus</name>
    <dbReference type="NCBI Taxonomy" id="2509291"/>
    <lineage>
        <taxon>Eukaryota</taxon>
        <taxon>Metazoa</taxon>
        <taxon>Ecdysozoa</taxon>
        <taxon>Arthropoda</taxon>
        <taxon>Hexapoda</taxon>
        <taxon>Insecta</taxon>
        <taxon>Pterygota</taxon>
        <taxon>Neoptera</taxon>
        <taxon>Polyneoptera</taxon>
        <taxon>Orthoptera</taxon>
        <taxon>Ensifera</taxon>
        <taxon>Gryllidea</taxon>
        <taxon>Grylloidea</taxon>
        <taxon>Gryllidae</taxon>
        <taxon>Gryllinae</taxon>
        <taxon>Gryllus</taxon>
    </lineage>
</organism>
<evidence type="ECO:0000313" key="16">
    <source>
        <dbReference type="EMBL" id="KAK7867316.1"/>
    </source>
</evidence>
<dbReference type="PROSITE" id="PS00061">
    <property type="entry name" value="ADH_SHORT"/>
    <property type="match status" value="1"/>
</dbReference>
<protein>
    <recommendedName>
        <fullName evidence="11">3-dehydrosphinganine reductase</fullName>
        <ecNumber evidence="11">1.1.1.102</ecNumber>
    </recommendedName>
</protein>
<dbReference type="Gene3D" id="3.40.50.720">
    <property type="entry name" value="NAD(P)-binding Rossmann-like Domain"/>
    <property type="match status" value="1"/>
</dbReference>
<comment type="catalytic activity">
    <reaction evidence="13">
        <text>sphinganine + NADP(+) = 3-oxosphinganine + NADPH + H(+)</text>
        <dbReference type="Rhea" id="RHEA:22640"/>
        <dbReference type="ChEBI" id="CHEBI:15378"/>
        <dbReference type="ChEBI" id="CHEBI:57783"/>
        <dbReference type="ChEBI" id="CHEBI:57817"/>
        <dbReference type="ChEBI" id="CHEBI:58299"/>
        <dbReference type="ChEBI" id="CHEBI:58349"/>
        <dbReference type="EC" id="1.1.1.102"/>
    </reaction>
    <physiologicalReaction direction="right-to-left" evidence="13">
        <dbReference type="Rhea" id="RHEA:22642"/>
    </physiologicalReaction>
</comment>
<dbReference type="GO" id="GO:0047560">
    <property type="term" value="F:3-dehydrosphinganine reductase activity"/>
    <property type="evidence" value="ECO:0007669"/>
    <property type="project" value="UniProtKB-EC"/>
</dbReference>
<evidence type="ECO:0000256" key="13">
    <source>
        <dbReference type="ARBA" id="ARBA00048930"/>
    </source>
</evidence>
<keyword evidence="5" id="KW-0547">Nucleotide-binding</keyword>
<dbReference type="PRINTS" id="PR00080">
    <property type="entry name" value="SDRFAMILY"/>
</dbReference>
<dbReference type="InterPro" id="IPR002347">
    <property type="entry name" value="SDR_fam"/>
</dbReference>
<comment type="similarity">
    <text evidence="4 14">Belongs to the short-chain dehydrogenases/reductases (SDR) family.</text>
</comment>
<dbReference type="GO" id="GO:0000166">
    <property type="term" value="F:nucleotide binding"/>
    <property type="evidence" value="ECO:0007669"/>
    <property type="project" value="UniProtKB-KW"/>
</dbReference>
<evidence type="ECO:0000256" key="12">
    <source>
        <dbReference type="ARBA" id="ARBA00044737"/>
    </source>
</evidence>
<comment type="pathway">
    <text evidence="3">Sphingolipid metabolism.</text>
</comment>
<dbReference type="GO" id="GO:0006666">
    <property type="term" value="P:3-keto-sphinganine metabolic process"/>
    <property type="evidence" value="ECO:0007669"/>
    <property type="project" value="InterPro"/>
</dbReference>
<dbReference type="EMBL" id="JAZDUA010000123">
    <property type="protein sequence ID" value="KAK7867316.1"/>
    <property type="molecule type" value="Genomic_DNA"/>
</dbReference>
<keyword evidence="15" id="KW-0472">Membrane</keyword>
<proteinExistence type="inferred from homology"/>
<dbReference type="InterPro" id="IPR045022">
    <property type="entry name" value="KDSR-like"/>
</dbReference>
<keyword evidence="9" id="KW-0560">Oxidoreductase</keyword>
<evidence type="ECO:0000256" key="2">
    <source>
        <dbReference type="ARBA" id="ARBA00004760"/>
    </source>
</evidence>
<dbReference type="FunFam" id="3.40.50.720:FF:000165">
    <property type="entry name" value="3-ketodihydrosphingosine reductase"/>
    <property type="match status" value="1"/>
</dbReference>
<evidence type="ECO:0000256" key="1">
    <source>
        <dbReference type="ARBA" id="ARBA00004240"/>
    </source>
</evidence>
<dbReference type="InterPro" id="IPR036291">
    <property type="entry name" value="NAD(P)-bd_dom_sf"/>
</dbReference>
<evidence type="ECO:0000256" key="11">
    <source>
        <dbReference type="ARBA" id="ARBA00026112"/>
    </source>
</evidence>
<keyword evidence="15" id="KW-0812">Transmembrane</keyword>
<keyword evidence="8" id="KW-0746">Sphingolipid metabolism</keyword>
<sequence>MTNKLRMRELIGCGVLIVAILYVVYKYLTRSKRSLDKKHVVITGGSSGIGKAVAIEVARMGANVTLIARNEEKLHSAKLEVMRNCIHPEQQKIQYFSVDVSENYEAIEKALDAAEEDLGPVYMLVNCAGMAICGKLEDTNISDIKYLMDLNYFGSLYPTKVLVPRMKCRGEGIIVMVSSQAGLLGIYGLSAYSATKFALRGLAEALHMECKPYNVSVTLALPPDTDTPGLANEEKTKPLETRLISESAGLIQPEVVAKRLVVDALNGTFYSTVGFESFMLKTLCCGMTPVVSLEELFLQVFLMGGFRLISSVYLASFHRIIKNCMKTRDTTKKAE</sequence>
<evidence type="ECO:0000256" key="8">
    <source>
        <dbReference type="ARBA" id="ARBA00022919"/>
    </source>
</evidence>
<feature type="transmembrane region" description="Helical" evidence="15">
    <location>
        <begin position="6"/>
        <end position="28"/>
    </location>
</feature>
<gene>
    <name evidence="16" type="ORF">R5R35_002133</name>
</gene>
<keyword evidence="10" id="KW-0443">Lipid metabolism</keyword>
<dbReference type="PANTHER" id="PTHR43550:SF3">
    <property type="entry name" value="3-KETODIHYDROSPHINGOSINE REDUCTASE"/>
    <property type="match status" value="1"/>
</dbReference>
<accession>A0AAN9Z7N2</accession>
<dbReference type="Pfam" id="PF00106">
    <property type="entry name" value="adh_short"/>
    <property type="match status" value="1"/>
</dbReference>
<dbReference type="GO" id="GO:0030148">
    <property type="term" value="P:sphingolipid biosynthetic process"/>
    <property type="evidence" value="ECO:0007669"/>
    <property type="project" value="InterPro"/>
</dbReference>
<dbReference type="CDD" id="cd08939">
    <property type="entry name" value="KDSR-like_SDR_c"/>
    <property type="match status" value="1"/>
</dbReference>
<keyword evidence="7" id="KW-0521">NADP</keyword>
<evidence type="ECO:0000256" key="3">
    <source>
        <dbReference type="ARBA" id="ARBA00004991"/>
    </source>
</evidence>
<evidence type="ECO:0000256" key="7">
    <source>
        <dbReference type="ARBA" id="ARBA00022857"/>
    </source>
</evidence>
<dbReference type="GO" id="GO:0005789">
    <property type="term" value="C:endoplasmic reticulum membrane"/>
    <property type="evidence" value="ECO:0007669"/>
    <property type="project" value="TreeGrafter"/>
</dbReference>
<dbReference type="Proteomes" id="UP001378592">
    <property type="component" value="Unassembled WGS sequence"/>
</dbReference>
<evidence type="ECO:0000256" key="10">
    <source>
        <dbReference type="ARBA" id="ARBA00023098"/>
    </source>
</evidence>
<comment type="caution">
    <text evidence="16">The sequence shown here is derived from an EMBL/GenBank/DDBJ whole genome shotgun (WGS) entry which is preliminary data.</text>
</comment>
<keyword evidence="17" id="KW-1185">Reference proteome</keyword>
<evidence type="ECO:0000256" key="4">
    <source>
        <dbReference type="ARBA" id="ARBA00006484"/>
    </source>
</evidence>
<feature type="transmembrane region" description="Helical" evidence="15">
    <location>
        <begin position="173"/>
        <end position="192"/>
    </location>
</feature>
<comment type="pathway">
    <text evidence="2">Lipid metabolism; sphingolipid metabolism.</text>
</comment>
<dbReference type="PANTHER" id="PTHR43550">
    <property type="entry name" value="3-KETODIHYDROSPHINGOSINE REDUCTASE"/>
    <property type="match status" value="1"/>
</dbReference>
<evidence type="ECO:0000313" key="17">
    <source>
        <dbReference type="Proteomes" id="UP001378592"/>
    </source>
</evidence>